<reference evidence="2 3" key="1">
    <citation type="submission" date="2016-01" db="EMBL/GenBank/DDBJ databases">
        <title>Complete genome and mega plasmid sequence of Sphingomonas panacis DCY99 elicits systemic resistance in rice to Xanthomonas oryzae.</title>
        <authorList>
            <person name="Kim Y.J."/>
            <person name="Yang D.C."/>
            <person name="Sing P."/>
        </authorList>
    </citation>
    <scope>NUCLEOTIDE SEQUENCE [LARGE SCALE GENOMIC DNA]</scope>
    <source>
        <strain evidence="2 3">DCY99</strain>
    </source>
</reference>
<keyword evidence="3" id="KW-1185">Reference proteome</keyword>
<dbReference type="Proteomes" id="UP000094256">
    <property type="component" value="Chromosome"/>
</dbReference>
<keyword evidence="1" id="KW-0812">Transmembrane</keyword>
<dbReference type="STRING" id="1560345.AWL63_13960"/>
<evidence type="ECO:0000313" key="2">
    <source>
        <dbReference type="EMBL" id="AOH84899.1"/>
    </source>
</evidence>
<evidence type="ECO:0000256" key="1">
    <source>
        <dbReference type="SAM" id="Phobius"/>
    </source>
</evidence>
<accession>A0A1B3ZBU0</accession>
<organism evidence="2 3">
    <name type="scientific">Sphingomonas panacis</name>
    <dbReference type="NCBI Taxonomy" id="1560345"/>
    <lineage>
        <taxon>Bacteria</taxon>
        <taxon>Pseudomonadati</taxon>
        <taxon>Pseudomonadota</taxon>
        <taxon>Alphaproteobacteria</taxon>
        <taxon>Sphingomonadales</taxon>
        <taxon>Sphingomonadaceae</taxon>
        <taxon>Sphingomonas</taxon>
    </lineage>
</organism>
<proteinExistence type="predicted"/>
<dbReference type="AlphaFoldDB" id="A0A1B3ZBU0"/>
<feature type="transmembrane region" description="Helical" evidence="1">
    <location>
        <begin position="26"/>
        <end position="48"/>
    </location>
</feature>
<name>A0A1B3ZBU0_9SPHN</name>
<evidence type="ECO:0000313" key="3">
    <source>
        <dbReference type="Proteomes" id="UP000094256"/>
    </source>
</evidence>
<keyword evidence="1" id="KW-1133">Transmembrane helix</keyword>
<dbReference type="KEGG" id="span:AWL63_13960"/>
<sequence length="245" mass="26319">MMLAAPVRAFAHRLRADRSGVAMIEFALSAPIVLAIGCYGTELANLALVNMRISQIALNLADNASRVGIYSGLTTQQMREVDVNDILQAARYQGNSIGLTTNGRITLSSLENVTQSYDTANNGAPVQRIHWQRCVGAKRGAGYDSQFKANVPVAAGSDATQANKGYDLPGGIVDNGSAAISPPGGSGLMYVEINYLTKPLFGTWLVPPQRIHYTASFIVRDKRDYTQIYNPSPAATRSTCDLYSA</sequence>
<protein>
    <submittedName>
        <fullName evidence="2">Uncharacterized protein</fullName>
    </submittedName>
</protein>
<gene>
    <name evidence="2" type="ORF">AWL63_13960</name>
</gene>
<keyword evidence="1" id="KW-0472">Membrane</keyword>
<dbReference type="EMBL" id="CP014168">
    <property type="protein sequence ID" value="AOH84899.1"/>
    <property type="molecule type" value="Genomic_DNA"/>
</dbReference>